<accession>A0ABS4SR61</accession>
<comment type="caution">
    <text evidence="2">The sequence shown here is derived from an EMBL/GenBank/DDBJ whole genome shotgun (WGS) entry which is preliminary data.</text>
</comment>
<evidence type="ECO:0000313" key="3">
    <source>
        <dbReference type="Proteomes" id="UP000781958"/>
    </source>
</evidence>
<evidence type="ECO:0000256" key="1">
    <source>
        <dbReference type="SAM" id="MobiDB-lite"/>
    </source>
</evidence>
<feature type="compositionally biased region" description="Basic and acidic residues" evidence="1">
    <location>
        <begin position="41"/>
        <end position="57"/>
    </location>
</feature>
<evidence type="ECO:0000313" key="2">
    <source>
        <dbReference type="EMBL" id="MBP2295067.1"/>
    </source>
</evidence>
<sequence>MDSMDPEPVEVNAFLAHGHLKNTMQVFKGERGRHQKPSPNHRADVQEADLHLKDRIA</sequence>
<reference evidence="2 3" key="1">
    <citation type="submission" date="2021-03" db="EMBL/GenBank/DDBJ databases">
        <title>Genomic Encyclopedia of Type Strains, Phase III (KMG-III): the genomes of soil and plant-associated and newly described type strains.</title>
        <authorList>
            <person name="Whitman W."/>
        </authorList>
    </citation>
    <scope>NUCLEOTIDE SEQUENCE [LARGE SCALE GENOMIC DNA]</scope>
    <source>
        <strain evidence="2 3">IMMIB AFH-6</strain>
    </source>
</reference>
<keyword evidence="3" id="KW-1185">Reference proteome</keyword>
<protein>
    <recommendedName>
        <fullName evidence="4">Transposase</fullName>
    </recommendedName>
</protein>
<gene>
    <name evidence="2" type="ORF">J2851_004870</name>
</gene>
<proteinExistence type="predicted"/>
<dbReference type="EMBL" id="JAGINP010000019">
    <property type="protein sequence ID" value="MBP2295067.1"/>
    <property type="molecule type" value="Genomic_DNA"/>
</dbReference>
<dbReference type="Proteomes" id="UP000781958">
    <property type="component" value="Unassembled WGS sequence"/>
</dbReference>
<evidence type="ECO:0008006" key="4">
    <source>
        <dbReference type="Google" id="ProtNLM"/>
    </source>
</evidence>
<feature type="region of interest" description="Disordered" evidence="1">
    <location>
        <begin position="29"/>
        <end position="57"/>
    </location>
</feature>
<name>A0ABS4SR61_9PROT</name>
<organism evidence="2 3">
    <name type="scientific">Azospirillum rugosum</name>
    <dbReference type="NCBI Taxonomy" id="416170"/>
    <lineage>
        <taxon>Bacteria</taxon>
        <taxon>Pseudomonadati</taxon>
        <taxon>Pseudomonadota</taxon>
        <taxon>Alphaproteobacteria</taxon>
        <taxon>Rhodospirillales</taxon>
        <taxon>Azospirillaceae</taxon>
        <taxon>Azospirillum</taxon>
    </lineage>
</organism>